<dbReference type="EMBL" id="JAHUTI010053425">
    <property type="protein sequence ID" value="MED6249815.1"/>
    <property type="molecule type" value="Genomic_DNA"/>
</dbReference>
<name>A0ABU7BIB8_9TELE</name>
<gene>
    <name evidence="1" type="ORF">ATANTOWER_020142</name>
</gene>
<accession>A0ABU7BIB8</accession>
<proteinExistence type="predicted"/>
<sequence length="79" mass="9106">MLCHFLWWSRPQFTKAALTLPPLPLRTRERAATGESGRLSFHLLLPQWHSLLDSSSWKREELADAADVVSVLNLMVFQM</sequence>
<reference evidence="1 2" key="1">
    <citation type="submission" date="2021-07" db="EMBL/GenBank/DDBJ databases">
        <authorList>
            <person name="Palmer J.M."/>
        </authorList>
    </citation>
    <scope>NUCLEOTIDE SEQUENCE [LARGE SCALE GENOMIC DNA]</scope>
    <source>
        <strain evidence="1 2">AT_MEX2019</strain>
        <tissue evidence="1">Muscle</tissue>
    </source>
</reference>
<protein>
    <submittedName>
        <fullName evidence="1">Uncharacterized protein</fullName>
    </submittedName>
</protein>
<evidence type="ECO:0000313" key="2">
    <source>
        <dbReference type="Proteomes" id="UP001345963"/>
    </source>
</evidence>
<comment type="caution">
    <text evidence="1">The sequence shown here is derived from an EMBL/GenBank/DDBJ whole genome shotgun (WGS) entry which is preliminary data.</text>
</comment>
<keyword evidence="2" id="KW-1185">Reference proteome</keyword>
<dbReference type="Proteomes" id="UP001345963">
    <property type="component" value="Unassembled WGS sequence"/>
</dbReference>
<organism evidence="1 2">
    <name type="scientific">Ataeniobius toweri</name>
    <dbReference type="NCBI Taxonomy" id="208326"/>
    <lineage>
        <taxon>Eukaryota</taxon>
        <taxon>Metazoa</taxon>
        <taxon>Chordata</taxon>
        <taxon>Craniata</taxon>
        <taxon>Vertebrata</taxon>
        <taxon>Euteleostomi</taxon>
        <taxon>Actinopterygii</taxon>
        <taxon>Neopterygii</taxon>
        <taxon>Teleostei</taxon>
        <taxon>Neoteleostei</taxon>
        <taxon>Acanthomorphata</taxon>
        <taxon>Ovalentaria</taxon>
        <taxon>Atherinomorphae</taxon>
        <taxon>Cyprinodontiformes</taxon>
        <taxon>Goodeidae</taxon>
        <taxon>Ataeniobius</taxon>
    </lineage>
</organism>
<evidence type="ECO:0000313" key="1">
    <source>
        <dbReference type="EMBL" id="MED6249815.1"/>
    </source>
</evidence>